<evidence type="ECO:0000313" key="13">
    <source>
        <dbReference type="Proteomes" id="UP000186385"/>
    </source>
</evidence>
<feature type="transmembrane region" description="Helical" evidence="10">
    <location>
        <begin position="217"/>
        <end position="238"/>
    </location>
</feature>
<keyword evidence="14" id="KW-1185">Reference proteome</keyword>
<feature type="region of interest" description="Disordered" evidence="9">
    <location>
        <begin position="353"/>
        <end position="377"/>
    </location>
</feature>
<feature type="transmembrane region" description="Helical" evidence="10">
    <location>
        <begin position="160"/>
        <end position="180"/>
    </location>
</feature>
<evidence type="ECO:0000313" key="14">
    <source>
        <dbReference type="Proteomes" id="UP000215545"/>
    </source>
</evidence>
<keyword evidence="4" id="KW-0762">Sugar transport</keyword>
<comment type="similarity">
    <text evidence="1">Belongs to the KdgT transporter family.</text>
</comment>
<keyword evidence="3" id="KW-1003">Cell membrane</keyword>
<protein>
    <submittedName>
        <fullName evidence="12">2-keto-3-deoxygluconate permease</fullName>
    </submittedName>
</protein>
<evidence type="ECO:0000313" key="12">
    <source>
        <dbReference type="EMBL" id="SIQ32935.1"/>
    </source>
</evidence>
<evidence type="ECO:0000256" key="4">
    <source>
        <dbReference type="ARBA" id="ARBA00022597"/>
    </source>
</evidence>
<evidence type="ECO:0000256" key="8">
    <source>
        <dbReference type="ARBA" id="ARBA00023136"/>
    </source>
</evidence>
<feature type="transmembrane region" description="Helical" evidence="10">
    <location>
        <begin position="125"/>
        <end position="148"/>
    </location>
</feature>
<evidence type="ECO:0000256" key="2">
    <source>
        <dbReference type="ARBA" id="ARBA00022448"/>
    </source>
</evidence>
<reference evidence="12 13" key="1">
    <citation type="submission" date="2017-01" db="EMBL/GenBank/DDBJ databases">
        <authorList>
            <person name="Mah S.A."/>
            <person name="Swanson W.J."/>
            <person name="Moy G.W."/>
            <person name="Vacquier V.D."/>
        </authorList>
    </citation>
    <scope>NUCLEOTIDE SEQUENCE [LARGE SCALE GENOMIC DNA]</scope>
    <source>
        <strain evidence="12 13">NIO-1016</strain>
    </source>
</reference>
<evidence type="ECO:0000256" key="5">
    <source>
        <dbReference type="ARBA" id="ARBA00022692"/>
    </source>
</evidence>
<keyword evidence="7 10" id="KW-1133">Transmembrane helix</keyword>
<dbReference type="EMBL" id="MWSK01000002">
    <property type="protein sequence ID" value="OXS79152.1"/>
    <property type="molecule type" value="Genomic_DNA"/>
</dbReference>
<evidence type="ECO:0000256" key="1">
    <source>
        <dbReference type="ARBA" id="ARBA00006430"/>
    </source>
</evidence>
<accession>A0A1N6RVR8</accession>
<feature type="transmembrane region" description="Helical" evidence="10">
    <location>
        <begin position="99"/>
        <end position="119"/>
    </location>
</feature>
<dbReference type="InterPro" id="IPR004684">
    <property type="entry name" value="2keto-3dGluconate_permease"/>
</dbReference>
<reference evidence="14" key="2">
    <citation type="submission" date="2017-03" db="EMBL/GenBank/DDBJ databases">
        <title>Bacillus sp. V-88(T) DSM27956, whole genome shotgun sequencing project.</title>
        <authorList>
            <person name="Dastager S.G."/>
            <person name="Neurgaonkar P.S."/>
            <person name="Dharne M.S."/>
        </authorList>
    </citation>
    <scope>NUCLEOTIDE SEQUENCE [LARGE SCALE GENOMIC DNA]</scope>
    <source>
        <strain evidence="14">DSM 25145</strain>
    </source>
</reference>
<feature type="transmembrane region" description="Helical" evidence="10">
    <location>
        <begin position="244"/>
        <end position="265"/>
    </location>
</feature>
<feature type="transmembrane region" description="Helical" evidence="10">
    <location>
        <begin position="317"/>
        <end position="343"/>
    </location>
</feature>
<keyword evidence="2" id="KW-0813">Transport</keyword>
<evidence type="ECO:0000256" key="9">
    <source>
        <dbReference type="SAM" id="MobiDB-lite"/>
    </source>
</evidence>
<sequence>MKIKQAVERVPGGLMVVPLLLGALLNTIDQMHIPGLMNMLKGLGVPETEEGYYEFLRIGGFSQELFKDGALVLIALFLFCAGSQMNLRVGGRALKKGVLLISSKYLTGLAVGLAFGYFFDPMSGILGLSTLAIIAAMTNGNGGMYAALTGQYGNRSDVGGVAILSLNDGPFFTLMSLGLLGSSFPVISFVAVLLPIGIGMLLGNLDKDIREFLRPGEILPVPFFAFALGAGMNLANFFNPSVVAAGLTIGLLTVFLTGSVGILVFKLFKEKSYIAPVAEASTAGNAAATPAAVAAAASVSAGAGMMTQADAAAFQNIANIATAQISIATLTTAILCPVAVIMVDRYQRKKGINGKREDLKMETDSKAEEKQAESLAN</sequence>
<feature type="transmembrane region" description="Helical" evidence="10">
    <location>
        <begin position="69"/>
        <end position="87"/>
    </location>
</feature>
<gene>
    <name evidence="11" type="ORF">B1B05_05090</name>
    <name evidence="12" type="ORF">SAMN05443094_102232</name>
</gene>
<dbReference type="Pfam" id="PF03812">
    <property type="entry name" value="KdgT"/>
    <property type="match status" value="2"/>
</dbReference>
<dbReference type="Proteomes" id="UP000186385">
    <property type="component" value="Unassembled WGS sequence"/>
</dbReference>
<organism evidence="12 13">
    <name type="scientific">Domibacillus enclensis</name>
    <dbReference type="NCBI Taxonomy" id="1017273"/>
    <lineage>
        <taxon>Bacteria</taxon>
        <taxon>Bacillati</taxon>
        <taxon>Bacillota</taxon>
        <taxon>Bacilli</taxon>
        <taxon>Bacillales</taxon>
        <taxon>Bacillaceae</taxon>
        <taxon>Domibacillus</taxon>
    </lineage>
</organism>
<feature type="transmembrane region" description="Helical" evidence="10">
    <location>
        <begin position="186"/>
        <end position="205"/>
    </location>
</feature>
<keyword evidence="5 10" id="KW-0812">Transmembrane</keyword>
<evidence type="ECO:0000256" key="6">
    <source>
        <dbReference type="ARBA" id="ARBA00022847"/>
    </source>
</evidence>
<keyword evidence="8 10" id="KW-0472">Membrane</keyword>
<evidence type="ECO:0000256" key="10">
    <source>
        <dbReference type="SAM" id="Phobius"/>
    </source>
</evidence>
<feature type="transmembrane region" description="Helical" evidence="10">
    <location>
        <begin position="12"/>
        <end position="33"/>
    </location>
</feature>
<reference evidence="11" key="3">
    <citation type="submission" date="2017-03" db="EMBL/GenBank/DDBJ databases">
        <authorList>
            <person name="Dastager S.G."/>
            <person name="Neurgaonkar P.S."/>
            <person name="Dharne M.S."/>
        </authorList>
    </citation>
    <scope>NUCLEOTIDE SEQUENCE</scope>
    <source>
        <strain evidence="11">DSM 25145</strain>
    </source>
</reference>
<dbReference type="EMBL" id="FTLX01000002">
    <property type="protein sequence ID" value="SIQ32935.1"/>
    <property type="molecule type" value="Genomic_DNA"/>
</dbReference>
<feature type="transmembrane region" description="Helical" evidence="10">
    <location>
        <begin position="286"/>
        <end position="305"/>
    </location>
</feature>
<proteinExistence type="inferred from homology"/>
<evidence type="ECO:0000256" key="7">
    <source>
        <dbReference type="ARBA" id="ARBA00022989"/>
    </source>
</evidence>
<dbReference type="STRING" id="1017273.SAMN05443094_102232"/>
<evidence type="ECO:0000313" key="11">
    <source>
        <dbReference type="EMBL" id="OXS79152.1"/>
    </source>
</evidence>
<dbReference type="RefSeq" id="WP_045850716.1">
    <property type="nucleotide sequence ID" value="NZ_FTLX01000002.1"/>
</dbReference>
<dbReference type="GO" id="GO:0015649">
    <property type="term" value="F:2-keto-3-deoxygluconate:proton symporter activity"/>
    <property type="evidence" value="ECO:0007669"/>
    <property type="project" value="InterPro"/>
</dbReference>
<evidence type="ECO:0000256" key="3">
    <source>
        <dbReference type="ARBA" id="ARBA00022475"/>
    </source>
</evidence>
<feature type="compositionally biased region" description="Basic and acidic residues" evidence="9">
    <location>
        <begin position="354"/>
        <end position="377"/>
    </location>
</feature>
<keyword evidence="6" id="KW-0769">Symport</keyword>
<dbReference type="AlphaFoldDB" id="A0A1N6RVR8"/>
<dbReference type="OrthoDB" id="2833at2"/>
<dbReference type="Proteomes" id="UP000215545">
    <property type="component" value="Unassembled WGS sequence"/>
</dbReference>
<name>A0A1N6RVR8_9BACI</name>
<dbReference type="GO" id="GO:0016020">
    <property type="term" value="C:membrane"/>
    <property type="evidence" value="ECO:0007669"/>
    <property type="project" value="InterPro"/>
</dbReference>